<dbReference type="AlphaFoldDB" id="A0A9P0GRB7"/>
<dbReference type="PROSITE" id="PS51257">
    <property type="entry name" value="PROKAR_LIPOPROTEIN"/>
    <property type="match status" value="1"/>
</dbReference>
<keyword evidence="4" id="KW-1185">Reference proteome</keyword>
<accession>A0A9P0GRB7</accession>
<dbReference type="EMBL" id="OU892277">
    <property type="protein sequence ID" value="CAH1122495.1"/>
    <property type="molecule type" value="Genomic_DNA"/>
</dbReference>
<feature type="signal peptide" evidence="2">
    <location>
        <begin position="1"/>
        <end position="20"/>
    </location>
</feature>
<feature type="compositionally biased region" description="Basic and acidic residues" evidence="1">
    <location>
        <begin position="42"/>
        <end position="51"/>
    </location>
</feature>
<reference evidence="3" key="1">
    <citation type="submission" date="2022-01" db="EMBL/GenBank/DDBJ databases">
        <authorList>
            <person name="King R."/>
        </authorList>
    </citation>
    <scope>NUCLEOTIDE SEQUENCE</scope>
</reference>
<keyword evidence="2" id="KW-0732">Signal</keyword>
<proteinExistence type="predicted"/>
<dbReference type="Proteomes" id="UP001152799">
    <property type="component" value="Chromosome 1"/>
</dbReference>
<name>A0A9P0GRB7_9CUCU</name>
<evidence type="ECO:0008006" key="5">
    <source>
        <dbReference type="Google" id="ProtNLM"/>
    </source>
</evidence>
<sequence length="138" mass="15437">MEMFLKQLFILTFVVFLVSCSQKKDEEINLKEVPGLLIIESSSKEPQRKNNDSSPPPLTIRDPELSTEIIEKKLTIYPNINSTTEDESSNKVFSAPTESLESAGKNFEIDNRNIADVPINDCPMGQGRDPSGECVDIF</sequence>
<gene>
    <name evidence="3" type="ORF">CEUTPL_LOCUS1559</name>
</gene>
<evidence type="ECO:0000313" key="4">
    <source>
        <dbReference type="Proteomes" id="UP001152799"/>
    </source>
</evidence>
<organism evidence="3 4">
    <name type="scientific">Ceutorhynchus assimilis</name>
    <name type="common">cabbage seed weevil</name>
    <dbReference type="NCBI Taxonomy" id="467358"/>
    <lineage>
        <taxon>Eukaryota</taxon>
        <taxon>Metazoa</taxon>
        <taxon>Ecdysozoa</taxon>
        <taxon>Arthropoda</taxon>
        <taxon>Hexapoda</taxon>
        <taxon>Insecta</taxon>
        <taxon>Pterygota</taxon>
        <taxon>Neoptera</taxon>
        <taxon>Endopterygota</taxon>
        <taxon>Coleoptera</taxon>
        <taxon>Polyphaga</taxon>
        <taxon>Cucujiformia</taxon>
        <taxon>Curculionidae</taxon>
        <taxon>Ceutorhynchinae</taxon>
        <taxon>Ceutorhynchus</taxon>
    </lineage>
</organism>
<evidence type="ECO:0000256" key="1">
    <source>
        <dbReference type="SAM" id="MobiDB-lite"/>
    </source>
</evidence>
<feature type="chain" id="PRO_5040193222" description="Lipoprotein" evidence="2">
    <location>
        <begin position="21"/>
        <end position="138"/>
    </location>
</feature>
<feature type="region of interest" description="Disordered" evidence="1">
    <location>
        <begin position="41"/>
        <end position="63"/>
    </location>
</feature>
<evidence type="ECO:0000256" key="2">
    <source>
        <dbReference type="SAM" id="SignalP"/>
    </source>
</evidence>
<evidence type="ECO:0000313" key="3">
    <source>
        <dbReference type="EMBL" id="CAH1122495.1"/>
    </source>
</evidence>
<protein>
    <recommendedName>
        <fullName evidence="5">Lipoprotein</fullName>
    </recommendedName>
</protein>